<proteinExistence type="predicted"/>
<organism evidence="1 2">
    <name type="scientific">Fulvivirga lutea</name>
    <dbReference type="NCBI Taxonomy" id="2810512"/>
    <lineage>
        <taxon>Bacteria</taxon>
        <taxon>Pseudomonadati</taxon>
        <taxon>Bacteroidota</taxon>
        <taxon>Cytophagia</taxon>
        <taxon>Cytophagales</taxon>
        <taxon>Fulvivirgaceae</taxon>
        <taxon>Fulvivirga</taxon>
    </lineage>
</organism>
<name>A0A974WDN4_9BACT</name>
<dbReference type="SUPFAM" id="SSF48452">
    <property type="entry name" value="TPR-like"/>
    <property type="match status" value="1"/>
</dbReference>
<dbReference type="AlphaFoldDB" id="A0A974WDN4"/>
<evidence type="ECO:0000313" key="2">
    <source>
        <dbReference type="Proteomes" id="UP000662783"/>
    </source>
</evidence>
<dbReference type="Gene3D" id="1.25.40.10">
    <property type="entry name" value="Tetratricopeptide repeat domain"/>
    <property type="match status" value="1"/>
</dbReference>
<gene>
    <name evidence="1" type="ORF">JR347_11280</name>
</gene>
<evidence type="ECO:0008006" key="3">
    <source>
        <dbReference type="Google" id="ProtNLM"/>
    </source>
</evidence>
<sequence length="216" mass="24939">MAQAEQRRLPIIRHYIFIASILLPSLCFSQTQEEKIRDAELQAEQMRKVKITKLMDEGIDFMENEQYEEANDKFKEVLATARVIPTDLTFFFGKNSFHLGKYEQSIDWLNKYIELKGTTGQYYQECVNLLDQSNKAFLIVKEQERKEAKQILASNYQIDCGPSGKVVCPVCSGNGVIIQRGAFGDIYKTCPYSDEHGYLTCDEYNLLMRGELKPKF</sequence>
<dbReference type="KEGG" id="fuv:JR347_11280"/>
<dbReference type="EMBL" id="CP070608">
    <property type="protein sequence ID" value="QSE96194.1"/>
    <property type="molecule type" value="Genomic_DNA"/>
</dbReference>
<dbReference type="RefSeq" id="WP_205720711.1">
    <property type="nucleotide sequence ID" value="NZ_CP070608.1"/>
</dbReference>
<keyword evidence="2" id="KW-1185">Reference proteome</keyword>
<reference evidence="1" key="1">
    <citation type="submission" date="2021-02" db="EMBL/GenBank/DDBJ databases">
        <title>Fulvivirga sp. S481 isolated from sea water.</title>
        <authorList>
            <person name="Bae S.S."/>
            <person name="Baek K."/>
        </authorList>
    </citation>
    <scope>NUCLEOTIDE SEQUENCE</scope>
    <source>
        <strain evidence="1">S481</strain>
    </source>
</reference>
<protein>
    <recommendedName>
        <fullName evidence="3">Tetratricopeptide repeat protein</fullName>
    </recommendedName>
</protein>
<dbReference type="Proteomes" id="UP000662783">
    <property type="component" value="Chromosome"/>
</dbReference>
<evidence type="ECO:0000313" key="1">
    <source>
        <dbReference type="EMBL" id="QSE96194.1"/>
    </source>
</evidence>
<dbReference type="InterPro" id="IPR011990">
    <property type="entry name" value="TPR-like_helical_dom_sf"/>
</dbReference>
<accession>A0A974WDN4</accession>